<dbReference type="PANTHER" id="PTHR30478:SF0">
    <property type="entry name" value="BETA SLIDING CLAMP"/>
    <property type="match status" value="1"/>
</dbReference>
<dbReference type="Gene3D" id="3.10.150.10">
    <property type="entry name" value="DNA Polymerase III, subunit A, domain 2"/>
    <property type="match status" value="1"/>
</dbReference>
<evidence type="ECO:0000256" key="3">
    <source>
        <dbReference type="ARBA" id="ARBA00021035"/>
    </source>
</evidence>
<dbReference type="InterPro" id="IPR022635">
    <property type="entry name" value="DNA_polIII_beta_C"/>
</dbReference>
<evidence type="ECO:0000256" key="2">
    <source>
        <dbReference type="ARBA" id="ARBA00010752"/>
    </source>
</evidence>
<dbReference type="SMART" id="SM00480">
    <property type="entry name" value="POL3Bc"/>
    <property type="match status" value="1"/>
</dbReference>
<feature type="domain" description="DNA polymerase III beta sliding clamp C-terminal" evidence="13">
    <location>
        <begin position="246"/>
        <end position="352"/>
    </location>
</feature>
<dbReference type="EMBL" id="CP019434">
    <property type="protein sequence ID" value="APZ42508.1"/>
    <property type="molecule type" value="Genomic_DNA"/>
</dbReference>
<dbReference type="OrthoDB" id="8421503at2"/>
<evidence type="ECO:0000313" key="14">
    <source>
        <dbReference type="EMBL" id="APZ42508.1"/>
    </source>
</evidence>
<organism evidence="14 15">
    <name type="scientific">Acidihalobacter ferrooxydans</name>
    <dbReference type="NCBI Taxonomy" id="1765967"/>
    <lineage>
        <taxon>Bacteria</taxon>
        <taxon>Pseudomonadati</taxon>
        <taxon>Pseudomonadota</taxon>
        <taxon>Gammaproteobacteria</taxon>
        <taxon>Chromatiales</taxon>
        <taxon>Ectothiorhodospiraceae</taxon>
        <taxon>Acidihalobacter</taxon>
    </lineage>
</organism>
<dbReference type="SUPFAM" id="SSF55979">
    <property type="entry name" value="DNA clamp"/>
    <property type="match status" value="3"/>
</dbReference>
<evidence type="ECO:0000256" key="4">
    <source>
        <dbReference type="ARBA" id="ARBA00022490"/>
    </source>
</evidence>
<evidence type="ECO:0000256" key="8">
    <source>
        <dbReference type="ARBA" id="ARBA00022932"/>
    </source>
</evidence>
<dbReference type="GO" id="GO:0003677">
    <property type="term" value="F:DNA binding"/>
    <property type="evidence" value="ECO:0007669"/>
    <property type="project" value="UniProtKB-UniRule"/>
</dbReference>
<dbReference type="GO" id="GO:0009360">
    <property type="term" value="C:DNA polymerase III complex"/>
    <property type="evidence" value="ECO:0007669"/>
    <property type="project" value="InterPro"/>
</dbReference>
<evidence type="ECO:0000259" key="12">
    <source>
        <dbReference type="Pfam" id="PF02767"/>
    </source>
</evidence>
<evidence type="ECO:0000256" key="9">
    <source>
        <dbReference type="ARBA" id="ARBA00023125"/>
    </source>
</evidence>
<keyword evidence="7 10" id="KW-0235">DNA replication</keyword>
<evidence type="ECO:0000256" key="7">
    <source>
        <dbReference type="ARBA" id="ARBA00022705"/>
    </source>
</evidence>
<keyword evidence="15" id="KW-1185">Reference proteome</keyword>
<dbReference type="GO" id="GO:0008408">
    <property type="term" value="F:3'-5' exonuclease activity"/>
    <property type="evidence" value="ECO:0007669"/>
    <property type="project" value="InterPro"/>
</dbReference>
<dbReference type="AlphaFoldDB" id="A0A1P8UFC0"/>
<gene>
    <name evidence="14" type="ORF">BW247_04895</name>
</gene>
<dbReference type="InterPro" id="IPR046938">
    <property type="entry name" value="DNA_clamp_sf"/>
</dbReference>
<name>A0A1P8UFC0_9GAMM</name>
<feature type="domain" description="DNA polymerase III beta sliding clamp central" evidence="12">
    <location>
        <begin position="127"/>
        <end position="239"/>
    </location>
</feature>
<evidence type="ECO:0000259" key="13">
    <source>
        <dbReference type="Pfam" id="PF02768"/>
    </source>
</evidence>
<evidence type="ECO:0000259" key="11">
    <source>
        <dbReference type="Pfam" id="PF00712"/>
    </source>
</evidence>
<evidence type="ECO:0000256" key="1">
    <source>
        <dbReference type="ARBA" id="ARBA00004496"/>
    </source>
</evidence>
<keyword evidence="5 10" id="KW-0808">Transferase</keyword>
<keyword evidence="4 10" id="KW-0963">Cytoplasm</keyword>
<comment type="similarity">
    <text evidence="2 10">Belongs to the beta sliding clamp family.</text>
</comment>
<proteinExistence type="inferred from homology"/>
<comment type="subcellular location">
    <subcellularLocation>
        <location evidence="1 10">Cytoplasm</location>
    </subcellularLocation>
</comment>
<dbReference type="GO" id="GO:0003887">
    <property type="term" value="F:DNA-directed DNA polymerase activity"/>
    <property type="evidence" value="ECO:0007669"/>
    <property type="project" value="UniProtKB-UniRule"/>
</dbReference>
<dbReference type="RefSeq" id="WP_076836154.1">
    <property type="nucleotide sequence ID" value="NZ_CP019434.1"/>
</dbReference>
<evidence type="ECO:0000256" key="10">
    <source>
        <dbReference type="PIRNR" id="PIRNR000804"/>
    </source>
</evidence>
<dbReference type="NCBIfam" id="TIGR00663">
    <property type="entry name" value="dnan"/>
    <property type="match status" value="1"/>
</dbReference>
<evidence type="ECO:0000313" key="15">
    <source>
        <dbReference type="Proteomes" id="UP000243807"/>
    </source>
</evidence>
<dbReference type="InterPro" id="IPR001001">
    <property type="entry name" value="DNA_polIII_beta"/>
</dbReference>
<dbReference type="GO" id="GO:0006271">
    <property type="term" value="P:DNA strand elongation involved in DNA replication"/>
    <property type="evidence" value="ECO:0007669"/>
    <property type="project" value="TreeGrafter"/>
</dbReference>
<evidence type="ECO:0000256" key="5">
    <source>
        <dbReference type="ARBA" id="ARBA00022679"/>
    </source>
</evidence>
<keyword evidence="9" id="KW-0238">DNA-binding</keyword>
<protein>
    <recommendedName>
        <fullName evidence="3 10">Beta sliding clamp</fullName>
    </recommendedName>
</protein>
<dbReference type="PIRSF" id="PIRSF000804">
    <property type="entry name" value="DNA_pol_III_b"/>
    <property type="match status" value="1"/>
</dbReference>
<keyword evidence="8 10" id="KW-0239">DNA-directed DNA polymerase</keyword>
<dbReference type="Pfam" id="PF02768">
    <property type="entry name" value="DNA_pol3_beta_3"/>
    <property type="match status" value="1"/>
</dbReference>
<evidence type="ECO:0000256" key="6">
    <source>
        <dbReference type="ARBA" id="ARBA00022695"/>
    </source>
</evidence>
<dbReference type="Pfam" id="PF02767">
    <property type="entry name" value="DNA_pol3_beta_2"/>
    <property type="match status" value="1"/>
</dbReference>
<dbReference type="CDD" id="cd00140">
    <property type="entry name" value="beta_clamp"/>
    <property type="match status" value="1"/>
</dbReference>
<sequence>MQIMIEAADLKSAVQAVAPVIKKSTMPILSSLLLRKSGTETTLTANNLSVAVQSSFVAEGDDLELTIPGEKLQKLVQRIPDSQRVTVRADGDTCTISAGRARFVFETFLAGDFPDPPEHKGGADMVVPTEEFLAALSRVSLAMAENDVRYYLNGVNLVFDKDRLTMVGTNAHRLFVDRVEITSAETVSGILPSQSVGQLIKALSKSDGESNVQMGLTSVRIQSGDILFVSQLVGGTFPNWPAVMQKQAATPIVADRLELVDAIETVAITQSDSPLKAVKMVAEGSTLRISAKGLGATSGMEEVEIDYSGVPIQTMLRTDYLIDALKSAEGEKVSMHLHGGEMPVLVEGARDAFSATIGCVRE</sequence>
<comment type="subunit">
    <text evidence="10">Forms a ring-shaped head-to-tail homodimer around DNA.</text>
</comment>
<dbReference type="GO" id="GO:0005737">
    <property type="term" value="C:cytoplasm"/>
    <property type="evidence" value="ECO:0007669"/>
    <property type="project" value="UniProtKB-SubCell"/>
</dbReference>
<reference evidence="14 15" key="1">
    <citation type="submission" date="2017-01" db="EMBL/GenBank/DDBJ databases">
        <title>Draft sequence of Acidihalobacter ferrooxidans strain DSM 14175 (strain V8).</title>
        <authorList>
            <person name="Khaleque H.N."/>
            <person name="Ramsay J.P."/>
            <person name="Murphy R.J.T."/>
            <person name="Kaksonen A.H."/>
            <person name="Boxall N.J."/>
            <person name="Watkin E.L.J."/>
        </authorList>
    </citation>
    <scope>NUCLEOTIDE SEQUENCE [LARGE SCALE GENOMIC DNA]</scope>
    <source>
        <strain evidence="14 15">V8</strain>
    </source>
</reference>
<dbReference type="Proteomes" id="UP000243807">
    <property type="component" value="Chromosome"/>
</dbReference>
<dbReference type="Gene3D" id="3.70.10.10">
    <property type="match status" value="1"/>
</dbReference>
<dbReference type="PANTHER" id="PTHR30478">
    <property type="entry name" value="DNA POLYMERASE III SUBUNIT BETA"/>
    <property type="match status" value="1"/>
</dbReference>
<dbReference type="InterPro" id="IPR022634">
    <property type="entry name" value="DNA_polIII_beta_N"/>
</dbReference>
<keyword evidence="6 10" id="KW-0548">Nucleotidyltransferase</keyword>
<dbReference type="InterPro" id="IPR022637">
    <property type="entry name" value="DNA_polIII_beta_cen"/>
</dbReference>
<dbReference type="KEGG" id="afy:BW247_04895"/>
<dbReference type="STRING" id="1765967.BW247_04895"/>
<comment type="function">
    <text evidence="10">Confers DNA tethering and processivity to DNA polymerases and other proteins. Acts as a clamp, forming a ring around DNA (a reaction catalyzed by the clamp-loading complex) which diffuses in an ATP-independent manner freely and bidirectionally along dsDNA. Initially characterized for its ability to contact the catalytic subunit of DNA polymerase III (Pol III), a complex, multichain enzyme responsible for most of the replicative synthesis in bacteria; Pol III exhibits 3'-5' exonuclease proofreading activity. The beta chain is required for initiation of replication as well as for processivity of DNA replication.</text>
</comment>
<accession>A0A1P8UFC0</accession>
<dbReference type="Pfam" id="PF00712">
    <property type="entry name" value="DNA_pol3_beta"/>
    <property type="match status" value="1"/>
</dbReference>
<feature type="domain" description="DNA polymerase III beta sliding clamp N-terminal" evidence="11">
    <location>
        <begin position="1"/>
        <end position="114"/>
    </location>
</feature>